<keyword evidence="3" id="KW-1185">Reference proteome</keyword>
<dbReference type="InterPro" id="IPR036515">
    <property type="entry name" value="Transposase_17_sf"/>
</dbReference>
<feature type="domain" description="Transposase IS200-like" evidence="1">
    <location>
        <begin position="9"/>
        <end position="123"/>
    </location>
</feature>
<dbReference type="InterPro" id="IPR002686">
    <property type="entry name" value="Transposase_17"/>
</dbReference>
<accession>A0ABZ2CB72</accession>
<evidence type="ECO:0000313" key="2">
    <source>
        <dbReference type="EMBL" id="WVX80987.1"/>
    </source>
</evidence>
<dbReference type="PANTHER" id="PTHR34322">
    <property type="entry name" value="TRANSPOSASE, Y1_TNP DOMAIN-CONTAINING"/>
    <property type="match status" value="1"/>
</dbReference>
<name>A0ABZ2CB72_9BACI</name>
<sequence>MPRRARLKSRSGIYHVMIRGVNRQIIFKDDEDKGRLVWTLRKYKPISKYQIFSYCLMNNHIHLLMKESEEGLSEAIKRISSSYVYWYNTKYNRIGHLFQDRYKSENVEDRAYFLTVLRYIHQNPMKAGLASDVFESTWTSANQYIHPDTLVDIDFGLNLFSSDRSEAITMYKDFMQQSNDDQCLEDMVKIRITDDEVMAHLRQLGVNNGNILRQMKKNDRDAILEELRRLNHVSLSQIARVTGISKSVIQRLR</sequence>
<dbReference type="RefSeq" id="WP_338449917.1">
    <property type="nucleotide sequence ID" value="NZ_CP137640.1"/>
</dbReference>
<reference evidence="2 3" key="1">
    <citation type="submission" date="2023-10" db="EMBL/GenBank/DDBJ databases">
        <title>Niallia locisalis sp.nov. isolated from a salt pond sample.</title>
        <authorList>
            <person name="Li X.-J."/>
            <person name="Dong L."/>
        </authorList>
    </citation>
    <scope>NUCLEOTIDE SEQUENCE [LARGE SCALE GENOMIC DNA]</scope>
    <source>
        <strain evidence="2 3">DSM 29761</strain>
    </source>
</reference>
<dbReference type="Proteomes" id="UP001357223">
    <property type="component" value="Chromosome"/>
</dbReference>
<protein>
    <submittedName>
        <fullName evidence="2">Transposase</fullName>
    </submittedName>
</protein>
<dbReference type="SUPFAM" id="SSF143422">
    <property type="entry name" value="Transposase IS200-like"/>
    <property type="match status" value="1"/>
</dbReference>
<dbReference type="EMBL" id="CP137640">
    <property type="protein sequence ID" value="WVX80987.1"/>
    <property type="molecule type" value="Genomic_DNA"/>
</dbReference>
<dbReference type="Pfam" id="PF01797">
    <property type="entry name" value="Y1_Tnp"/>
    <property type="match status" value="1"/>
</dbReference>
<gene>
    <name evidence="2" type="ORF">R4Z09_27845</name>
</gene>
<organism evidence="2 3">
    <name type="scientific">Niallia oryzisoli</name>
    <dbReference type="NCBI Taxonomy" id="1737571"/>
    <lineage>
        <taxon>Bacteria</taxon>
        <taxon>Bacillati</taxon>
        <taxon>Bacillota</taxon>
        <taxon>Bacilli</taxon>
        <taxon>Bacillales</taxon>
        <taxon>Bacillaceae</taxon>
        <taxon>Niallia</taxon>
    </lineage>
</organism>
<proteinExistence type="predicted"/>
<dbReference type="Gene3D" id="3.30.70.1290">
    <property type="entry name" value="Transposase IS200-like"/>
    <property type="match status" value="1"/>
</dbReference>
<evidence type="ECO:0000313" key="3">
    <source>
        <dbReference type="Proteomes" id="UP001357223"/>
    </source>
</evidence>
<dbReference type="SMART" id="SM01321">
    <property type="entry name" value="Y1_Tnp"/>
    <property type="match status" value="1"/>
</dbReference>
<dbReference type="PANTHER" id="PTHR34322:SF2">
    <property type="entry name" value="TRANSPOSASE IS200-LIKE DOMAIN-CONTAINING PROTEIN"/>
    <property type="match status" value="1"/>
</dbReference>
<evidence type="ECO:0000259" key="1">
    <source>
        <dbReference type="SMART" id="SM01321"/>
    </source>
</evidence>